<keyword evidence="2" id="KW-0238">DNA-binding</keyword>
<gene>
    <name evidence="2" type="ORF">AVDCRST_MAG07-1268</name>
</gene>
<dbReference type="EMBL" id="CADCUB010000063">
    <property type="protein sequence ID" value="CAA9321395.1"/>
    <property type="molecule type" value="Genomic_DNA"/>
</dbReference>
<feature type="region of interest" description="Disordered" evidence="1">
    <location>
        <begin position="67"/>
        <end position="107"/>
    </location>
</feature>
<evidence type="ECO:0000313" key="2">
    <source>
        <dbReference type="EMBL" id="CAA9321395.1"/>
    </source>
</evidence>
<accession>A0A6J4L3L6</accession>
<organism evidence="2">
    <name type="scientific">uncultured Frankineae bacterium</name>
    <dbReference type="NCBI Taxonomy" id="437475"/>
    <lineage>
        <taxon>Bacteria</taxon>
        <taxon>Bacillati</taxon>
        <taxon>Actinomycetota</taxon>
        <taxon>Actinomycetes</taxon>
        <taxon>Frankiales</taxon>
        <taxon>environmental samples</taxon>
    </lineage>
</organism>
<proteinExistence type="predicted"/>
<feature type="non-terminal residue" evidence="2">
    <location>
        <position position="107"/>
    </location>
</feature>
<evidence type="ECO:0000256" key="1">
    <source>
        <dbReference type="SAM" id="MobiDB-lite"/>
    </source>
</evidence>
<dbReference type="AlphaFoldDB" id="A0A6J4L3L6"/>
<dbReference type="GO" id="GO:0003677">
    <property type="term" value="F:DNA binding"/>
    <property type="evidence" value="ECO:0007669"/>
    <property type="project" value="UniProtKB-KW"/>
</dbReference>
<feature type="compositionally biased region" description="Basic residues" evidence="1">
    <location>
        <begin position="67"/>
        <end position="101"/>
    </location>
</feature>
<sequence length="107" mass="11495">DGKPLPAAHRRRGDPQHLLVADLRPGAVRGAAGDQDRWSRAVAGGAHGARGLHPALLRRDPGLRHRTARVGRRGTARRGTARRGTARRATCRRGTARRATGRRPAAV</sequence>
<feature type="non-terminal residue" evidence="2">
    <location>
        <position position="1"/>
    </location>
</feature>
<protein>
    <submittedName>
        <fullName evidence="2">Excisionase/Xis, DNA-binding</fullName>
    </submittedName>
</protein>
<reference evidence="2" key="1">
    <citation type="submission" date="2020-02" db="EMBL/GenBank/DDBJ databases">
        <authorList>
            <person name="Meier V. D."/>
        </authorList>
    </citation>
    <scope>NUCLEOTIDE SEQUENCE</scope>
    <source>
        <strain evidence="2">AVDCRST_MAG07</strain>
    </source>
</reference>
<name>A0A6J4L3L6_9ACTN</name>